<comment type="similarity">
    <text evidence="2 7">Belongs to the ExbD/TolR family.</text>
</comment>
<protein>
    <submittedName>
        <fullName evidence="9">Colicin uptake protein TolR</fullName>
    </submittedName>
</protein>
<evidence type="ECO:0000256" key="7">
    <source>
        <dbReference type="RuleBase" id="RU003879"/>
    </source>
</evidence>
<evidence type="ECO:0000256" key="8">
    <source>
        <dbReference type="SAM" id="Phobius"/>
    </source>
</evidence>
<dbReference type="GO" id="GO:0005886">
    <property type="term" value="C:plasma membrane"/>
    <property type="evidence" value="ECO:0007669"/>
    <property type="project" value="UniProtKB-SubCell"/>
</dbReference>
<sequence>MSHGSSGGDKCEPNLIPLLDLVLQLVMFFMVCANFVMEQVSEAIKLPEAVVAKPIEKADEFVIFLNVDKEGKVILAGLDALSDDAKDNTLTNPQQVMSYMKRRHDMDMKRKPKDGQAGPVPSLVIIRADKEAQFEKVYGVMKACRSAGYDRSQLRAIRFGGNTAQ</sequence>
<keyword evidence="3" id="KW-1003">Cell membrane</keyword>
<evidence type="ECO:0000313" key="9">
    <source>
        <dbReference type="EMBL" id="QDU22821.1"/>
    </source>
</evidence>
<dbReference type="AlphaFoldDB" id="A0A517XZ90"/>
<dbReference type="PANTHER" id="PTHR30558">
    <property type="entry name" value="EXBD MEMBRANE COMPONENT OF PMF-DRIVEN MACROMOLECULE IMPORT SYSTEM"/>
    <property type="match status" value="1"/>
</dbReference>
<evidence type="ECO:0000256" key="1">
    <source>
        <dbReference type="ARBA" id="ARBA00004162"/>
    </source>
</evidence>
<dbReference type="KEGG" id="uli:ETAA1_48090"/>
<feature type="transmembrane region" description="Helical" evidence="8">
    <location>
        <begin position="15"/>
        <end position="36"/>
    </location>
</feature>
<gene>
    <name evidence="9" type="ORF">ETAA1_48090</name>
</gene>
<dbReference type="Proteomes" id="UP000319576">
    <property type="component" value="Chromosome"/>
</dbReference>
<dbReference type="InterPro" id="IPR003400">
    <property type="entry name" value="ExbD"/>
</dbReference>
<evidence type="ECO:0000256" key="4">
    <source>
        <dbReference type="ARBA" id="ARBA00022692"/>
    </source>
</evidence>
<dbReference type="Pfam" id="PF02472">
    <property type="entry name" value="ExbD"/>
    <property type="match status" value="1"/>
</dbReference>
<evidence type="ECO:0000256" key="6">
    <source>
        <dbReference type="ARBA" id="ARBA00023136"/>
    </source>
</evidence>
<evidence type="ECO:0000256" key="2">
    <source>
        <dbReference type="ARBA" id="ARBA00005811"/>
    </source>
</evidence>
<evidence type="ECO:0000256" key="3">
    <source>
        <dbReference type="ARBA" id="ARBA00022475"/>
    </source>
</evidence>
<dbReference type="OrthoDB" id="284492at2"/>
<evidence type="ECO:0000313" key="10">
    <source>
        <dbReference type="Proteomes" id="UP000319576"/>
    </source>
</evidence>
<keyword evidence="6 8" id="KW-0472">Membrane</keyword>
<dbReference type="GO" id="GO:0022857">
    <property type="term" value="F:transmembrane transporter activity"/>
    <property type="evidence" value="ECO:0007669"/>
    <property type="project" value="InterPro"/>
</dbReference>
<comment type="subcellular location">
    <subcellularLocation>
        <location evidence="1">Cell membrane</location>
        <topology evidence="1">Single-pass membrane protein</topology>
    </subcellularLocation>
    <subcellularLocation>
        <location evidence="7">Cell membrane</location>
        <topology evidence="7">Single-pass type II membrane protein</topology>
    </subcellularLocation>
</comment>
<keyword evidence="5 8" id="KW-1133">Transmembrane helix</keyword>
<keyword evidence="10" id="KW-1185">Reference proteome</keyword>
<reference evidence="9 10" key="1">
    <citation type="submission" date="2019-02" db="EMBL/GenBank/DDBJ databases">
        <title>Deep-cultivation of Planctomycetes and their phenomic and genomic characterization uncovers novel biology.</title>
        <authorList>
            <person name="Wiegand S."/>
            <person name="Jogler M."/>
            <person name="Boedeker C."/>
            <person name="Pinto D."/>
            <person name="Vollmers J."/>
            <person name="Rivas-Marin E."/>
            <person name="Kohn T."/>
            <person name="Peeters S.H."/>
            <person name="Heuer A."/>
            <person name="Rast P."/>
            <person name="Oberbeckmann S."/>
            <person name="Bunk B."/>
            <person name="Jeske O."/>
            <person name="Meyerdierks A."/>
            <person name="Storesund J.E."/>
            <person name="Kallscheuer N."/>
            <person name="Luecker S."/>
            <person name="Lage O.M."/>
            <person name="Pohl T."/>
            <person name="Merkel B.J."/>
            <person name="Hornburger P."/>
            <person name="Mueller R.-W."/>
            <person name="Bruemmer F."/>
            <person name="Labrenz M."/>
            <person name="Spormann A.M."/>
            <person name="Op den Camp H."/>
            <person name="Overmann J."/>
            <person name="Amann R."/>
            <person name="Jetten M.S.M."/>
            <person name="Mascher T."/>
            <person name="Medema M.H."/>
            <person name="Devos D.P."/>
            <person name="Kaster A.-K."/>
            <person name="Ovreas L."/>
            <person name="Rohde M."/>
            <person name="Galperin M.Y."/>
            <person name="Jogler C."/>
        </authorList>
    </citation>
    <scope>NUCLEOTIDE SEQUENCE [LARGE SCALE GENOMIC DNA]</scope>
    <source>
        <strain evidence="9 10">ETA_A1</strain>
    </source>
</reference>
<dbReference type="PANTHER" id="PTHR30558:SF3">
    <property type="entry name" value="BIOPOLYMER TRANSPORT PROTEIN EXBD-RELATED"/>
    <property type="match status" value="1"/>
</dbReference>
<name>A0A517XZ90_9BACT</name>
<organism evidence="9 10">
    <name type="scientific">Urbifossiella limnaea</name>
    <dbReference type="NCBI Taxonomy" id="2528023"/>
    <lineage>
        <taxon>Bacteria</taxon>
        <taxon>Pseudomonadati</taxon>
        <taxon>Planctomycetota</taxon>
        <taxon>Planctomycetia</taxon>
        <taxon>Gemmatales</taxon>
        <taxon>Gemmataceae</taxon>
        <taxon>Urbifossiella</taxon>
    </lineage>
</organism>
<dbReference type="EMBL" id="CP036273">
    <property type="protein sequence ID" value="QDU22821.1"/>
    <property type="molecule type" value="Genomic_DNA"/>
</dbReference>
<accession>A0A517XZ90</accession>
<dbReference type="GO" id="GO:0015031">
    <property type="term" value="P:protein transport"/>
    <property type="evidence" value="ECO:0007669"/>
    <property type="project" value="UniProtKB-KW"/>
</dbReference>
<evidence type="ECO:0000256" key="5">
    <source>
        <dbReference type="ARBA" id="ARBA00022989"/>
    </source>
</evidence>
<keyword evidence="7" id="KW-0813">Transport</keyword>
<keyword evidence="7" id="KW-0653">Protein transport</keyword>
<proteinExistence type="inferred from homology"/>
<keyword evidence="4 7" id="KW-0812">Transmembrane</keyword>
<dbReference type="Gene3D" id="3.30.420.270">
    <property type="match status" value="1"/>
</dbReference>
<dbReference type="RefSeq" id="WP_145242876.1">
    <property type="nucleotide sequence ID" value="NZ_CP036273.1"/>
</dbReference>